<evidence type="ECO:0000256" key="2">
    <source>
        <dbReference type="ARBA" id="ARBA00012837"/>
    </source>
</evidence>
<evidence type="ECO:0000313" key="11">
    <source>
        <dbReference type="EMBL" id="KEY74447.1"/>
    </source>
</evidence>
<dbReference type="InterPro" id="IPR008909">
    <property type="entry name" value="DALR_anticod-bd"/>
</dbReference>
<dbReference type="InterPro" id="IPR009080">
    <property type="entry name" value="tRNAsynth_Ia_anticodon-bd"/>
</dbReference>
<dbReference type="GO" id="GO:0005739">
    <property type="term" value="C:mitochondrion"/>
    <property type="evidence" value="ECO:0007669"/>
    <property type="project" value="TreeGrafter"/>
</dbReference>
<dbReference type="InterPro" id="IPR014729">
    <property type="entry name" value="Rossmann-like_a/b/a_fold"/>
</dbReference>
<keyword evidence="6 9" id="KW-0648">Protein biosynthesis</keyword>
<evidence type="ECO:0000256" key="6">
    <source>
        <dbReference type="ARBA" id="ARBA00022917"/>
    </source>
</evidence>
<comment type="similarity">
    <text evidence="1 9">Belongs to the class-I aminoacyl-tRNA synthetase family.</text>
</comment>
<dbReference type="SUPFAM" id="SSF55190">
    <property type="entry name" value="Arginyl-tRNA synthetase (ArgRS), N-terminal 'additional' domain"/>
    <property type="match status" value="1"/>
</dbReference>
<gene>
    <name evidence="11" type="ORF">S7711_04485</name>
</gene>
<keyword evidence="5 9" id="KW-0067">ATP-binding</keyword>
<evidence type="ECO:0000256" key="3">
    <source>
        <dbReference type="ARBA" id="ARBA00022598"/>
    </source>
</evidence>
<dbReference type="InterPro" id="IPR001278">
    <property type="entry name" value="Arg-tRNA-ligase"/>
</dbReference>
<dbReference type="InterPro" id="IPR036695">
    <property type="entry name" value="Arg-tRNA-synth_N_sf"/>
</dbReference>
<comment type="catalytic activity">
    <reaction evidence="8">
        <text>tRNA(Arg) + L-arginine + ATP = L-arginyl-tRNA(Arg) + AMP + diphosphate</text>
        <dbReference type="Rhea" id="RHEA:20301"/>
        <dbReference type="Rhea" id="RHEA-COMP:9658"/>
        <dbReference type="Rhea" id="RHEA-COMP:9673"/>
        <dbReference type="ChEBI" id="CHEBI:30616"/>
        <dbReference type="ChEBI" id="CHEBI:32682"/>
        <dbReference type="ChEBI" id="CHEBI:33019"/>
        <dbReference type="ChEBI" id="CHEBI:78442"/>
        <dbReference type="ChEBI" id="CHEBI:78513"/>
        <dbReference type="ChEBI" id="CHEBI:456215"/>
        <dbReference type="EC" id="6.1.1.19"/>
    </reaction>
</comment>
<accession>A0A084BA68</accession>
<dbReference type="Gene3D" id="1.10.730.10">
    <property type="entry name" value="Isoleucyl-tRNA Synthetase, Domain 1"/>
    <property type="match status" value="1"/>
</dbReference>
<evidence type="ECO:0000256" key="5">
    <source>
        <dbReference type="ARBA" id="ARBA00022840"/>
    </source>
</evidence>
<evidence type="ECO:0000256" key="4">
    <source>
        <dbReference type="ARBA" id="ARBA00022741"/>
    </source>
</evidence>
<dbReference type="OrthoDB" id="68056at2759"/>
<evidence type="ECO:0000313" key="12">
    <source>
        <dbReference type="Proteomes" id="UP000028045"/>
    </source>
</evidence>
<dbReference type="Gene3D" id="3.40.50.620">
    <property type="entry name" value="HUPs"/>
    <property type="match status" value="1"/>
</dbReference>
<dbReference type="GO" id="GO:0005524">
    <property type="term" value="F:ATP binding"/>
    <property type="evidence" value="ECO:0007669"/>
    <property type="project" value="UniProtKB-KW"/>
</dbReference>
<dbReference type="PRINTS" id="PR01038">
    <property type="entry name" value="TRNASYNTHARG"/>
</dbReference>
<evidence type="ECO:0000256" key="1">
    <source>
        <dbReference type="ARBA" id="ARBA00005594"/>
    </source>
</evidence>
<dbReference type="SUPFAM" id="SSF47323">
    <property type="entry name" value="Anticodon-binding domain of a subclass of class I aminoacyl-tRNA synthetases"/>
    <property type="match status" value="1"/>
</dbReference>
<dbReference type="EC" id="6.1.1.19" evidence="2"/>
<evidence type="ECO:0000256" key="9">
    <source>
        <dbReference type="RuleBase" id="RU363038"/>
    </source>
</evidence>
<keyword evidence="12" id="KW-1185">Reference proteome</keyword>
<dbReference type="SMART" id="SM00836">
    <property type="entry name" value="DALR_1"/>
    <property type="match status" value="1"/>
</dbReference>
<feature type="domain" description="DALR anticodon binding" evidence="10">
    <location>
        <begin position="515"/>
        <end position="630"/>
    </location>
</feature>
<dbReference type="AlphaFoldDB" id="A0A084BA68"/>
<dbReference type="Pfam" id="PF05746">
    <property type="entry name" value="DALR_1"/>
    <property type="match status" value="1"/>
</dbReference>
<organism evidence="11 12">
    <name type="scientific">Stachybotrys chartarum (strain CBS 109288 / IBT 7711)</name>
    <name type="common">Toxic black mold</name>
    <name type="synonym">Stilbospora chartarum</name>
    <dbReference type="NCBI Taxonomy" id="1280523"/>
    <lineage>
        <taxon>Eukaryota</taxon>
        <taxon>Fungi</taxon>
        <taxon>Dikarya</taxon>
        <taxon>Ascomycota</taxon>
        <taxon>Pezizomycotina</taxon>
        <taxon>Sordariomycetes</taxon>
        <taxon>Hypocreomycetidae</taxon>
        <taxon>Hypocreales</taxon>
        <taxon>Stachybotryaceae</taxon>
        <taxon>Stachybotrys</taxon>
    </lineage>
</organism>
<name>A0A084BA68_STACB</name>
<dbReference type="SUPFAM" id="SSF52374">
    <property type="entry name" value="Nucleotidylyl transferase"/>
    <property type="match status" value="1"/>
</dbReference>
<dbReference type="InterPro" id="IPR035684">
    <property type="entry name" value="ArgRS_core"/>
</dbReference>
<reference evidence="11 12" key="1">
    <citation type="journal article" date="2014" name="BMC Genomics">
        <title>Comparative genome sequencing reveals chemotype-specific gene clusters in the toxigenic black mold Stachybotrys.</title>
        <authorList>
            <person name="Semeiks J."/>
            <person name="Borek D."/>
            <person name="Otwinowski Z."/>
            <person name="Grishin N.V."/>
        </authorList>
    </citation>
    <scope>NUCLEOTIDE SEQUENCE [LARGE SCALE GENOMIC DNA]</scope>
    <source>
        <strain evidence="12">CBS 109288 / IBT 7711</strain>
    </source>
</reference>
<dbReference type="HOGENOM" id="CLU_006406_6_0_1"/>
<dbReference type="PANTHER" id="PTHR11956">
    <property type="entry name" value="ARGINYL-TRNA SYNTHETASE"/>
    <property type="match status" value="1"/>
</dbReference>
<evidence type="ECO:0000256" key="7">
    <source>
        <dbReference type="ARBA" id="ARBA00023146"/>
    </source>
</evidence>
<dbReference type="GO" id="GO:0006420">
    <property type="term" value="P:arginyl-tRNA aminoacylation"/>
    <property type="evidence" value="ECO:0007669"/>
    <property type="project" value="InterPro"/>
</dbReference>
<dbReference type="PANTHER" id="PTHR11956:SF11">
    <property type="entry name" value="ARGININE--TRNA LIGASE, MITOCHONDRIAL-RELATED"/>
    <property type="match status" value="1"/>
</dbReference>
<dbReference type="EMBL" id="KL647570">
    <property type="protein sequence ID" value="KEY74447.1"/>
    <property type="molecule type" value="Genomic_DNA"/>
</dbReference>
<keyword evidence="3 9" id="KW-0436">Ligase</keyword>
<sequence length="630" mass="70373">MAASNTADIIEAFIEEAGLEGGFPPAIVQDIDGDLLTLYVGYLASTLSQLSECTFEVASASIQWPNELGDLAVVVPKLRLDKSSNLPNTAAQLQKEFPPNPLFEHPFEDGVNLRFYFKPDMLARLLLVYIIDRGKAYGTNRLPGDASKIEESGHKKVIVEFCSPNIGKEVDGYHSRSALVGNYVSSLFENMGWNVVRANFVGDWGKHIGLLAAAWSRFKSEEELQAAPMAHLLEIFRKANELSRQITAEKQQNNGSEIDIDAEKDEFFRLLELHDPDSIALWQKFKDIFAAEHNKFFERVNIKFDDQNGESSFRQETMQNVEAALKEKGIYKESDGAWILDFEKLNIPGLRNTIARFRNGTTSYLLRDIAAFYERQDKYVFDLMVYVASSTQSTHFDQLFKVLEVLEGPDVLSKVKHLSVAKMQNQNVRSEGSGIMLQDVLDDCRTAVATLIEVSPDDMSEFPQDDPGLTESLGLSGLVVQTLSHRHSAPVVVDVDKIATNDGHTGIALQQWYLALRLRLKGVTISRDDLAAAQLSLLSAEDYADVLRLLIQYPGIVKNTFKKPSYEATVLLAYLFRLVDGIGQVWECVKDEDEGGSSSKDEVAENALFECVRQVLENGMRILGIVPLEL</sequence>
<proteinExistence type="inferred from homology"/>
<evidence type="ECO:0000256" key="8">
    <source>
        <dbReference type="ARBA" id="ARBA00049339"/>
    </source>
</evidence>
<dbReference type="GO" id="GO:0032543">
    <property type="term" value="P:mitochondrial translation"/>
    <property type="evidence" value="ECO:0007669"/>
    <property type="project" value="TreeGrafter"/>
</dbReference>
<dbReference type="Gene3D" id="3.30.1360.70">
    <property type="entry name" value="Arginyl tRNA synthetase N-terminal domain"/>
    <property type="match status" value="1"/>
</dbReference>
<evidence type="ECO:0000259" key="10">
    <source>
        <dbReference type="SMART" id="SM00836"/>
    </source>
</evidence>
<dbReference type="Proteomes" id="UP000028045">
    <property type="component" value="Unassembled WGS sequence"/>
</dbReference>
<dbReference type="Pfam" id="PF00750">
    <property type="entry name" value="tRNA-synt_1d"/>
    <property type="match status" value="1"/>
</dbReference>
<protein>
    <recommendedName>
        <fullName evidence="2">arginine--tRNA ligase</fullName>
        <ecNumber evidence="2">6.1.1.19</ecNumber>
    </recommendedName>
</protein>
<keyword evidence="4 9" id="KW-0547">Nucleotide-binding</keyword>
<dbReference type="GO" id="GO:0004814">
    <property type="term" value="F:arginine-tRNA ligase activity"/>
    <property type="evidence" value="ECO:0007669"/>
    <property type="project" value="UniProtKB-EC"/>
</dbReference>
<keyword evidence="7 9" id="KW-0030">Aminoacyl-tRNA synthetase</keyword>